<accession>C6HZG7</accession>
<dbReference type="SUPFAM" id="SSF53098">
    <property type="entry name" value="Ribonuclease H-like"/>
    <property type="match status" value="1"/>
</dbReference>
<dbReference type="Proteomes" id="UP000009374">
    <property type="component" value="Unassembled WGS sequence"/>
</dbReference>
<sequence length="221" mass="24845">MLPDLADLINTLEEDGVEWTITADKNSAVMSLIDRIGERAWTPCPGTAGEEVEVAETVHTMAGTKRAFRLIVKRVRERSTPLSSYLVSWRYWVVATNFGPEWSAARVLGWHQQRGEFENFFKGLKNDVGVGYLPTGDLDANAVFFRIGVLAYNLFIGFKRDLLPAPCQTWTLRSVRWRIFSLAGRIVRHARSLVLKLAVDAASLTLLSRIRGQCQELFGST</sequence>
<dbReference type="InterPro" id="IPR025668">
    <property type="entry name" value="Tnp_DDE_dom"/>
</dbReference>
<evidence type="ECO:0000313" key="3">
    <source>
        <dbReference type="Proteomes" id="UP000009374"/>
    </source>
</evidence>
<keyword evidence="3" id="KW-1185">Reference proteome</keyword>
<proteinExistence type="predicted"/>
<dbReference type="InterPro" id="IPR012337">
    <property type="entry name" value="RNaseH-like_sf"/>
</dbReference>
<dbReference type="AlphaFoldDB" id="C6HZG7"/>
<evidence type="ECO:0000259" key="1">
    <source>
        <dbReference type="Pfam" id="PF13701"/>
    </source>
</evidence>
<organism evidence="2 3">
    <name type="scientific">Leptospirillum ferrodiazotrophum</name>
    <dbReference type="NCBI Taxonomy" id="412449"/>
    <lineage>
        <taxon>Bacteria</taxon>
        <taxon>Pseudomonadati</taxon>
        <taxon>Nitrospirota</taxon>
        <taxon>Nitrospiria</taxon>
        <taxon>Nitrospirales</taxon>
        <taxon>Nitrospiraceae</taxon>
        <taxon>Leptospirillum</taxon>
    </lineage>
</organism>
<gene>
    <name evidence="2" type="ORF">UBAL3_95320023</name>
</gene>
<feature type="domain" description="Transposase DDE" evidence="1">
    <location>
        <begin position="7"/>
        <end position="211"/>
    </location>
</feature>
<protein>
    <submittedName>
        <fullName evidence="2">Transposase</fullName>
    </submittedName>
</protein>
<evidence type="ECO:0000313" key="2">
    <source>
        <dbReference type="EMBL" id="EES51989.1"/>
    </source>
</evidence>
<dbReference type="EMBL" id="GG693882">
    <property type="protein sequence ID" value="EES51989.1"/>
    <property type="molecule type" value="Genomic_DNA"/>
</dbReference>
<reference evidence="2 3" key="1">
    <citation type="journal article" date="2009" name="Appl. Environ. Microbiol.">
        <title>Community genomic and proteomic analyses of chemoautotrophic iron-oxidizing "Leptospirillum rubarum" (Group II) and "Leptospirillum ferrodiazotrophum" (Group III) bacteria in acid mine drainage biofilms.</title>
        <authorList>
            <person name="Goltsman D.S."/>
            <person name="Denef V.J."/>
            <person name="Singer S.W."/>
            <person name="VerBerkmoes N.C."/>
            <person name="Lefsrud M."/>
            <person name="Mueller R.S."/>
            <person name="Dick G.J."/>
            <person name="Sun C.L."/>
            <person name="Wheeler K.E."/>
            <person name="Zemla A."/>
            <person name="Baker B.J."/>
            <person name="Hauser L."/>
            <person name="Land M."/>
            <person name="Shah M.B."/>
            <person name="Thelen M.P."/>
            <person name="Hettich R.L."/>
            <person name="Banfield J.F."/>
        </authorList>
    </citation>
    <scope>NUCLEOTIDE SEQUENCE [LARGE SCALE GENOMIC DNA]</scope>
</reference>
<name>C6HZG7_9BACT</name>
<dbReference type="Pfam" id="PF13701">
    <property type="entry name" value="DDE_Tnp_1_4"/>
    <property type="match status" value="1"/>
</dbReference>